<feature type="region of interest" description="Disordered" evidence="1">
    <location>
        <begin position="162"/>
        <end position="181"/>
    </location>
</feature>
<dbReference type="AlphaFoldDB" id="A0A0H2XBG5"/>
<evidence type="ECO:0000256" key="1">
    <source>
        <dbReference type="SAM" id="MobiDB-lite"/>
    </source>
</evidence>
<organism evidence="2 3">
    <name type="scientific">Xanthomonas campestris pv. campestris (strain 8004)</name>
    <dbReference type="NCBI Taxonomy" id="314565"/>
    <lineage>
        <taxon>Bacteria</taxon>
        <taxon>Pseudomonadati</taxon>
        <taxon>Pseudomonadota</taxon>
        <taxon>Gammaproteobacteria</taxon>
        <taxon>Lysobacterales</taxon>
        <taxon>Lysobacteraceae</taxon>
        <taxon>Xanthomonas</taxon>
    </lineage>
</organism>
<accession>A0A0H2XBG5</accession>
<dbReference type="KEGG" id="xcb:XC_3721"/>
<dbReference type="HOGENOM" id="CLU_118154_0_0_6"/>
<name>A0A0H2XBG5_XANC8</name>
<dbReference type="EMBL" id="CP000050">
    <property type="protein sequence ID" value="AAY50761.1"/>
    <property type="molecule type" value="Genomic_DNA"/>
</dbReference>
<feature type="compositionally biased region" description="Pro residues" evidence="1">
    <location>
        <begin position="133"/>
        <end position="146"/>
    </location>
</feature>
<gene>
    <name evidence="2" type="ordered locus">XC_3721</name>
</gene>
<sequence>MGSARWVQPLARSRPARWSSLEERNECCAAVSVPMPGDPAGEERCVFAWRRRRRSVQGPAGSVYCRRVPAAPLIAYLSCNVVPDMTISSSTRGLVLCGLLAAAGTVLAQSATTTRSSNTLQPITTPTPVQPTVAPPRPVQPTPTMTPVPSQLGQRPNAPTIPTRGPAQTPVAPAGSQVPASTPMVYDRNGRLLQGMQPAGPNRVLDTKTGRYYDALPAGDGMRVVR</sequence>
<proteinExistence type="predicted"/>
<reference evidence="2 3" key="1">
    <citation type="journal article" date="2005" name="Genome Res.">
        <title>Comparative and functional genomic analyses of the pathogenicity of phytopathogen Xanthomonas campestris pv. campestris.</title>
        <authorList>
            <person name="Qian W."/>
            <person name="Jia Y."/>
            <person name="Ren S.X."/>
            <person name="He Y.Q."/>
            <person name="Feng J.X."/>
            <person name="Lu L.F."/>
            <person name="Sun Q."/>
            <person name="Ying G."/>
            <person name="Tang D.J."/>
            <person name="Tang H."/>
            <person name="Wu W."/>
            <person name="Hao P."/>
            <person name="Wang L."/>
            <person name="Jiang B.L."/>
            <person name="Zeng S."/>
            <person name="Gu W.Y."/>
            <person name="Lu G."/>
            <person name="Rong L."/>
            <person name="Tian Y."/>
            <person name="Yao Z."/>
            <person name="Fu G."/>
            <person name="Chen B."/>
            <person name="Fang R."/>
            <person name="Qiang B."/>
            <person name="Chen Z."/>
            <person name="Zhao G.P."/>
            <person name="Tang J.L."/>
            <person name="He C."/>
        </authorList>
    </citation>
    <scope>NUCLEOTIDE SEQUENCE [LARGE SCALE GENOMIC DNA]</scope>
    <source>
        <strain evidence="2 3">8004</strain>
    </source>
</reference>
<protein>
    <submittedName>
        <fullName evidence="2">Uncharacterized protein</fullName>
    </submittedName>
</protein>
<evidence type="ECO:0000313" key="2">
    <source>
        <dbReference type="EMBL" id="AAY50761.1"/>
    </source>
</evidence>
<feature type="region of interest" description="Disordered" evidence="1">
    <location>
        <begin position="116"/>
        <end position="155"/>
    </location>
</feature>
<dbReference type="Proteomes" id="UP000000420">
    <property type="component" value="Chromosome"/>
</dbReference>
<feature type="compositionally biased region" description="Low complexity" evidence="1">
    <location>
        <begin position="119"/>
        <end position="132"/>
    </location>
</feature>
<evidence type="ECO:0000313" key="3">
    <source>
        <dbReference type="Proteomes" id="UP000000420"/>
    </source>
</evidence>